<protein>
    <submittedName>
        <fullName evidence="2">Uncharacterized protein</fullName>
    </submittedName>
</protein>
<dbReference type="AlphaFoldDB" id="A0A512D2K5"/>
<dbReference type="EMBL" id="BJYX01000012">
    <property type="protein sequence ID" value="GEO30696.1"/>
    <property type="molecule type" value="Genomic_DNA"/>
</dbReference>
<evidence type="ECO:0000313" key="2">
    <source>
        <dbReference type="EMBL" id="GEO30696.1"/>
    </source>
</evidence>
<gene>
    <name evidence="2" type="ORF">TAE01_25060</name>
</gene>
<evidence type="ECO:0000313" key="3">
    <source>
        <dbReference type="Proteomes" id="UP000321534"/>
    </source>
</evidence>
<sequence>MAPDSVEAQKVATGTDLEGPLRAGDFGRPWRPWIDRIFLWRNAAAGAMLDGAPRPTSLPDARPTGVVRGRNTTDALDVMESSSSPSRNQSDRV</sequence>
<comment type="caution">
    <text evidence="2">The sequence shown here is derived from an EMBL/GenBank/DDBJ whole genome shotgun (WGS) entry which is preliminary data.</text>
</comment>
<reference evidence="2 3" key="1">
    <citation type="submission" date="2019-07" db="EMBL/GenBank/DDBJ databases">
        <title>Whole genome shotgun sequence of Terrabacter aerolatus NBRC 106305.</title>
        <authorList>
            <person name="Hosoyama A."/>
            <person name="Uohara A."/>
            <person name="Ohji S."/>
            <person name="Ichikawa N."/>
        </authorList>
    </citation>
    <scope>NUCLEOTIDE SEQUENCE [LARGE SCALE GENOMIC DNA]</scope>
    <source>
        <strain evidence="2 3">NBRC 106305</strain>
    </source>
</reference>
<organism evidence="2 3">
    <name type="scientific">Terrabacter aerolatus</name>
    <dbReference type="NCBI Taxonomy" id="422442"/>
    <lineage>
        <taxon>Bacteria</taxon>
        <taxon>Bacillati</taxon>
        <taxon>Actinomycetota</taxon>
        <taxon>Actinomycetes</taxon>
        <taxon>Micrococcales</taxon>
        <taxon>Intrasporangiaceae</taxon>
        <taxon>Terrabacter</taxon>
    </lineage>
</organism>
<name>A0A512D2K5_9MICO</name>
<dbReference type="Proteomes" id="UP000321534">
    <property type="component" value="Unassembled WGS sequence"/>
</dbReference>
<accession>A0A512D2K5</accession>
<feature type="region of interest" description="Disordered" evidence="1">
    <location>
        <begin position="50"/>
        <end position="93"/>
    </location>
</feature>
<evidence type="ECO:0000256" key="1">
    <source>
        <dbReference type="SAM" id="MobiDB-lite"/>
    </source>
</evidence>
<proteinExistence type="predicted"/>
<feature type="region of interest" description="Disordered" evidence="1">
    <location>
        <begin position="1"/>
        <end position="25"/>
    </location>
</feature>
<keyword evidence="3" id="KW-1185">Reference proteome</keyword>